<gene>
    <name evidence="3" type="ORF">S101395_02719</name>
</gene>
<evidence type="ECO:0000313" key="4">
    <source>
        <dbReference type="Proteomes" id="UP000196877"/>
    </source>
</evidence>
<dbReference type="GeneID" id="92853332"/>
<organism evidence="3 4">
    <name type="scientific">Bacillus sonorensis</name>
    <dbReference type="NCBI Taxonomy" id="119858"/>
    <lineage>
        <taxon>Bacteria</taxon>
        <taxon>Bacillati</taxon>
        <taxon>Bacillota</taxon>
        <taxon>Bacilli</taxon>
        <taxon>Bacillales</taxon>
        <taxon>Bacillaceae</taxon>
        <taxon>Bacillus</taxon>
    </lineage>
</organism>
<dbReference type="Pfam" id="PF00589">
    <property type="entry name" value="Phage_integrase"/>
    <property type="match status" value="1"/>
</dbReference>
<dbReference type="InterPro" id="IPR002104">
    <property type="entry name" value="Integrase_catalytic"/>
</dbReference>
<dbReference type="InterPro" id="IPR013762">
    <property type="entry name" value="Integrase-like_cat_sf"/>
</dbReference>
<dbReference type="SUPFAM" id="SSF56349">
    <property type="entry name" value="DNA breaking-rejoining enzymes"/>
    <property type="match status" value="1"/>
</dbReference>
<name>A0ABM6LIV7_9BACI</name>
<keyword evidence="4" id="KW-1185">Reference proteome</keyword>
<dbReference type="EMBL" id="CP021920">
    <property type="protein sequence ID" value="ASB89226.1"/>
    <property type="molecule type" value="Genomic_DNA"/>
</dbReference>
<evidence type="ECO:0000256" key="1">
    <source>
        <dbReference type="ARBA" id="ARBA00023172"/>
    </source>
</evidence>
<dbReference type="Proteomes" id="UP000196877">
    <property type="component" value="Chromosome"/>
</dbReference>
<evidence type="ECO:0000313" key="3">
    <source>
        <dbReference type="EMBL" id="ASB89226.1"/>
    </source>
</evidence>
<dbReference type="InterPro" id="IPR011010">
    <property type="entry name" value="DNA_brk_join_enz"/>
</dbReference>
<dbReference type="Gene3D" id="1.10.443.10">
    <property type="entry name" value="Intergrase catalytic core"/>
    <property type="match status" value="1"/>
</dbReference>
<dbReference type="RefSeq" id="WP_373870219.1">
    <property type="nucleotide sequence ID" value="NZ_BORD01000006.1"/>
</dbReference>
<reference evidence="3 4" key="1">
    <citation type="submission" date="2017-06" db="EMBL/GenBank/DDBJ databases">
        <title>Genome sequence of Bacillus sonorensis strain SRCM101395.</title>
        <authorList>
            <person name="Cho S.H."/>
        </authorList>
    </citation>
    <scope>NUCLEOTIDE SEQUENCE [LARGE SCALE GENOMIC DNA]</scope>
    <source>
        <strain evidence="3 4">SRCM101395</strain>
    </source>
</reference>
<proteinExistence type="predicted"/>
<feature type="domain" description="Tyr recombinase" evidence="2">
    <location>
        <begin position="1"/>
        <end position="103"/>
    </location>
</feature>
<dbReference type="PANTHER" id="PTHR30349">
    <property type="entry name" value="PHAGE INTEGRASE-RELATED"/>
    <property type="match status" value="1"/>
</dbReference>
<sequence length="114" mass="13134">MKWINDNKIVFNEIYEDLDLVFCREKGEPLPKSTLFNALNRILDKAGLERIPVHGLRHSHVVLLLESGASMKFIQERLGHKNITITSDVYSHISEKLENTSVDSYESYLKSIMT</sequence>
<dbReference type="PANTHER" id="PTHR30349:SF64">
    <property type="entry name" value="PROPHAGE INTEGRASE INTD-RELATED"/>
    <property type="match status" value="1"/>
</dbReference>
<evidence type="ECO:0000259" key="2">
    <source>
        <dbReference type="PROSITE" id="PS51898"/>
    </source>
</evidence>
<keyword evidence="1" id="KW-0233">DNA recombination</keyword>
<dbReference type="InterPro" id="IPR050090">
    <property type="entry name" value="Tyrosine_recombinase_XerCD"/>
</dbReference>
<protein>
    <submittedName>
        <fullName evidence="3">Tyrosine recombinase XerC-like</fullName>
    </submittedName>
</protein>
<dbReference type="PROSITE" id="PS51898">
    <property type="entry name" value="TYR_RECOMBINASE"/>
    <property type="match status" value="1"/>
</dbReference>
<accession>A0ABM6LIV7</accession>